<dbReference type="AlphaFoldDB" id="A0A3E0V9K7"/>
<gene>
    <name evidence="1" type="ORF">B7R54_18825</name>
</gene>
<dbReference type="Proteomes" id="UP000256486">
    <property type="component" value="Unassembled WGS sequence"/>
</dbReference>
<reference evidence="1 2" key="1">
    <citation type="submission" date="2017-04" db="EMBL/GenBank/DDBJ databases">
        <title>Comparative genome analysis of Subtercola boreus.</title>
        <authorList>
            <person name="Cho Y.-J."/>
            <person name="Cho A."/>
            <person name="Kim O.-S."/>
            <person name="Lee J.-I."/>
        </authorList>
    </citation>
    <scope>NUCLEOTIDE SEQUENCE [LARGE SCALE GENOMIC DNA]</scope>
    <source>
        <strain evidence="1 2">K300</strain>
    </source>
</reference>
<sequence>MGFIKLLFGPVMLAVLAWVGLRVSAGMVVLPWKPKTVGCLSRNGDFATFEQTPATTAPGLYACWTNKRRNHAVIGEVVRLDPRARTVTRRILSEKGGRLEMGSAEWIGIVWTSPEDVDLPWSPVIIESSAGNCPAWLFPGSTQSEHWVIHVHGLRVVRDSPLRGVVAASAAGVTSLVVSYRGDGVGPAVPKNASMLGQTEWPDVDAAVEFALEHGAERVTLMGWSKGGGIALRVADQSLNRGRISDLVLVGPVTDWAEVITFGAKIARIPRWVSAAVISALGWRPFARSIGLPAAIDFDALNWTSRRKLSVPALIIHSSDDDEVPIELSRRMRDVNPDLVTLVEFTGALHTMEWNVDRPRFEKLVTERLLLDPRR</sequence>
<organism evidence="1 2">
    <name type="scientific">Subtercola boreus</name>
    <dbReference type="NCBI Taxonomy" id="120213"/>
    <lineage>
        <taxon>Bacteria</taxon>
        <taxon>Bacillati</taxon>
        <taxon>Actinomycetota</taxon>
        <taxon>Actinomycetes</taxon>
        <taxon>Micrococcales</taxon>
        <taxon>Microbacteriaceae</taxon>
        <taxon>Subtercola</taxon>
    </lineage>
</organism>
<evidence type="ECO:0000313" key="2">
    <source>
        <dbReference type="Proteomes" id="UP000256486"/>
    </source>
</evidence>
<comment type="caution">
    <text evidence="1">The sequence shown here is derived from an EMBL/GenBank/DDBJ whole genome shotgun (WGS) entry which is preliminary data.</text>
</comment>
<name>A0A3E0V9K7_9MICO</name>
<dbReference type="SUPFAM" id="SSF53474">
    <property type="entry name" value="alpha/beta-Hydrolases"/>
    <property type="match status" value="1"/>
</dbReference>
<dbReference type="OrthoDB" id="8111537at2"/>
<dbReference type="RefSeq" id="WP_116416815.1">
    <property type="nucleotide sequence ID" value="NZ_NBWZ01000002.1"/>
</dbReference>
<keyword evidence="2" id="KW-1185">Reference proteome</keyword>
<dbReference type="InterPro" id="IPR029058">
    <property type="entry name" value="AB_hydrolase_fold"/>
</dbReference>
<dbReference type="EMBL" id="NBWZ01000002">
    <property type="protein sequence ID" value="RFA06436.1"/>
    <property type="molecule type" value="Genomic_DNA"/>
</dbReference>
<dbReference type="Gene3D" id="3.40.50.1820">
    <property type="entry name" value="alpha/beta hydrolase"/>
    <property type="match status" value="1"/>
</dbReference>
<evidence type="ECO:0000313" key="1">
    <source>
        <dbReference type="EMBL" id="RFA06436.1"/>
    </source>
</evidence>
<protein>
    <submittedName>
        <fullName evidence="1">Uncharacterized protein</fullName>
    </submittedName>
</protein>
<accession>A0A3E0V9K7</accession>
<proteinExistence type="predicted"/>